<proteinExistence type="predicted"/>
<dbReference type="InterPro" id="IPR027434">
    <property type="entry name" value="Homing_endonucl"/>
</dbReference>
<feature type="domain" description="Homing endonuclease LAGLIDADG" evidence="1">
    <location>
        <begin position="32"/>
        <end position="201"/>
    </location>
</feature>
<reference evidence="2 3" key="1">
    <citation type="journal article" date="2016" name="Nat. Commun.">
        <title>Thousands of microbial genomes shed light on interconnected biogeochemical processes in an aquifer system.</title>
        <authorList>
            <person name="Anantharaman K."/>
            <person name="Brown C.T."/>
            <person name="Hug L.A."/>
            <person name="Sharon I."/>
            <person name="Castelle C.J."/>
            <person name="Probst A.J."/>
            <person name="Thomas B.C."/>
            <person name="Singh A."/>
            <person name="Wilkins M.J."/>
            <person name="Karaoz U."/>
            <person name="Brodie E.L."/>
            <person name="Williams K.H."/>
            <person name="Hubbard S.S."/>
            <person name="Banfield J.F."/>
        </authorList>
    </citation>
    <scope>NUCLEOTIDE SEQUENCE [LARGE SCALE GENOMIC DNA]</scope>
</reference>
<dbReference type="SUPFAM" id="SSF55608">
    <property type="entry name" value="Homing endonucleases"/>
    <property type="match status" value="1"/>
</dbReference>
<dbReference type="GO" id="GO:0045292">
    <property type="term" value="P:mRNA cis splicing, via spliceosome"/>
    <property type="evidence" value="ECO:0007669"/>
    <property type="project" value="TreeGrafter"/>
</dbReference>
<dbReference type="InterPro" id="IPR052500">
    <property type="entry name" value="Chloro/Mito_RNA_Process"/>
</dbReference>
<accession>A0A1F6EJ12</accession>
<dbReference type="PANTHER" id="PTHR47539:SF1">
    <property type="entry name" value="PENTATRICOPEPTIDE REPEAT-CONTAINING PROTEIN OTP51, CHLOROPLASTIC"/>
    <property type="match status" value="1"/>
</dbReference>
<comment type="caution">
    <text evidence="2">The sequence shown here is derived from an EMBL/GenBank/DDBJ whole genome shotgun (WGS) entry which is preliminary data.</text>
</comment>
<dbReference type="Proteomes" id="UP000178587">
    <property type="component" value="Unassembled WGS sequence"/>
</dbReference>
<organism evidence="2 3">
    <name type="scientific">Candidatus Kaiserbacteria bacterium RIFCSPLOWO2_01_FULL_50_24</name>
    <dbReference type="NCBI Taxonomy" id="1798507"/>
    <lineage>
        <taxon>Bacteria</taxon>
        <taxon>Candidatus Kaiseribacteriota</taxon>
    </lineage>
</organism>
<dbReference type="GO" id="GO:0000373">
    <property type="term" value="P:Group II intron splicing"/>
    <property type="evidence" value="ECO:0007669"/>
    <property type="project" value="TreeGrafter"/>
</dbReference>
<protein>
    <recommendedName>
        <fullName evidence="1">Homing endonuclease LAGLIDADG domain-containing protein</fullName>
    </recommendedName>
</protein>
<evidence type="ECO:0000259" key="1">
    <source>
        <dbReference type="Pfam" id="PF03161"/>
    </source>
</evidence>
<dbReference type="GO" id="GO:0048564">
    <property type="term" value="P:photosystem I assembly"/>
    <property type="evidence" value="ECO:0007669"/>
    <property type="project" value="TreeGrafter"/>
</dbReference>
<name>A0A1F6EJ12_9BACT</name>
<dbReference type="Pfam" id="PF03161">
    <property type="entry name" value="LAGLIDADG_2"/>
    <property type="match status" value="1"/>
</dbReference>
<dbReference type="AlphaFoldDB" id="A0A1F6EJ12"/>
<dbReference type="STRING" id="1798507.A3A34_03075"/>
<dbReference type="EMBL" id="MFLU01000016">
    <property type="protein sequence ID" value="OGG73630.1"/>
    <property type="molecule type" value="Genomic_DNA"/>
</dbReference>
<evidence type="ECO:0000313" key="2">
    <source>
        <dbReference type="EMBL" id="OGG73630.1"/>
    </source>
</evidence>
<evidence type="ECO:0000313" key="3">
    <source>
        <dbReference type="Proteomes" id="UP000178587"/>
    </source>
</evidence>
<sequence>MATVIPRESKRITYSSEIRALKLIPFTAEQLSIVNGSLLGDGYIHNNGWPSTSKNYVFSKMHSVKQKKYVEWVYKKLKPFVHSPPKLYTPTQALRLRTISHSTFTSLRAIFYREGKKILPSTIETIMTDPLSVAMWFMDDGNAAKSYGILHGYHLNTQSFSEEENEKILVLFAKLWDVDCTVQKNKGKHRIFVRSRSMNAFADIVQPFVLPSMQYKLG</sequence>
<dbReference type="Gene3D" id="3.10.28.10">
    <property type="entry name" value="Homing endonucleases"/>
    <property type="match status" value="2"/>
</dbReference>
<dbReference type="GO" id="GO:0004519">
    <property type="term" value="F:endonuclease activity"/>
    <property type="evidence" value="ECO:0007669"/>
    <property type="project" value="InterPro"/>
</dbReference>
<dbReference type="InterPro" id="IPR004860">
    <property type="entry name" value="LAGLIDADG_dom"/>
</dbReference>
<dbReference type="PANTHER" id="PTHR47539">
    <property type="entry name" value="PENTATRICOPEPTIDE REPEAT-CONTAINING PROTEIN OTP51, CHLOROPLASTIC"/>
    <property type="match status" value="1"/>
</dbReference>
<gene>
    <name evidence="2" type="ORF">A3A34_03075</name>
</gene>